<name>G9QPV8_9BACI</name>
<feature type="transmembrane region" description="Helical" evidence="1">
    <location>
        <begin position="100"/>
        <end position="116"/>
    </location>
</feature>
<keyword evidence="1" id="KW-1133">Transmembrane helix</keyword>
<protein>
    <recommendedName>
        <fullName evidence="4">Multidrug resistance efflux transporter</fullName>
    </recommendedName>
</protein>
<gene>
    <name evidence="2" type="ORF">HMPREF1015_00325</name>
</gene>
<feature type="transmembrane region" description="Helical" evidence="1">
    <location>
        <begin position="196"/>
        <end position="217"/>
    </location>
</feature>
<dbReference type="PATRIC" id="fig|665952.3.peg.3223"/>
<comment type="caution">
    <text evidence="2">The sequence shown here is derived from an EMBL/GenBank/DDBJ whole genome shotgun (WGS) entry which is preliminary data.</text>
</comment>
<dbReference type="Pfam" id="PF13536">
    <property type="entry name" value="EmrE"/>
    <property type="match status" value="1"/>
</dbReference>
<feature type="transmembrane region" description="Helical" evidence="1">
    <location>
        <begin position="122"/>
        <end position="141"/>
    </location>
</feature>
<evidence type="ECO:0000313" key="2">
    <source>
        <dbReference type="EMBL" id="EHL73497.1"/>
    </source>
</evidence>
<accession>G9QPV8</accession>
<keyword evidence="3" id="KW-1185">Reference proteome</keyword>
<keyword evidence="1" id="KW-0812">Transmembrane</keyword>
<dbReference type="AlphaFoldDB" id="G9QPV8"/>
<reference evidence="2 3" key="1">
    <citation type="submission" date="2011-09" db="EMBL/GenBank/DDBJ databases">
        <title>The Genome Sequence of Bacillus smithii 7_3_47FAA.</title>
        <authorList>
            <consortium name="The Broad Institute Genome Sequencing Platform"/>
            <person name="Earl A."/>
            <person name="Ward D."/>
            <person name="Feldgarden M."/>
            <person name="Gevers D."/>
            <person name="Daigneault M."/>
            <person name="Strauss J."/>
            <person name="Allen-Vercoe E."/>
            <person name="Young S.K."/>
            <person name="Zeng Q."/>
            <person name="Gargeya S."/>
            <person name="Fitzgerald M."/>
            <person name="Haas B."/>
            <person name="Abouelleil A."/>
            <person name="Alvarado L."/>
            <person name="Arachchi H.M."/>
            <person name="Berlin A."/>
            <person name="Brown A."/>
            <person name="Chapman S.B."/>
            <person name="Chen Z."/>
            <person name="Dunbar C."/>
            <person name="Freedman E."/>
            <person name="Gearin G."/>
            <person name="Goldberg J."/>
            <person name="Griggs A."/>
            <person name="Gujja S."/>
            <person name="Heiman D."/>
            <person name="Howarth C."/>
            <person name="Larson L."/>
            <person name="Lui A."/>
            <person name="MacDonald P.J.P."/>
            <person name="Montmayeur A."/>
            <person name="Murphy C."/>
            <person name="Neiman D."/>
            <person name="Pearson M."/>
            <person name="Priest M."/>
            <person name="Roberts A."/>
            <person name="Saif S."/>
            <person name="Shea T."/>
            <person name="Shenoy N."/>
            <person name="Sisk P."/>
            <person name="Stolte C."/>
            <person name="Sykes S."/>
            <person name="Wortman J."/>
            <person name="Nusbaum C."/>
            <person name="Birren B."/>
        </authorList>
    </citation>
    <scope>NUCLEOTIDE SEQUENCE [LARGE SCALE GENOMIC DNA]</scope>
    <source>
        <strain evidence="2 3">7_3_47FAA</strain>
    </source>
</reference>
<feature type="transmembrane region" description="Helical" evidence="1">
    <location>
        <begin position="162"/>
        <end position="184"/>
    </location>
</feature>
<feature type="transmembrane region" description="Helical" evidence="1">
    <location>
        <begin position="254"/>
        <end position="272"/>
    </location>
</feature>
<dbReference type="Proteomes" id="UP000011747">
    <property type="component" value="Unassembled WGS sequence"/>
</dbReference>
<proteinExistence type="predicted"/>
<evidence type="ECO:0000313" key="3">
    <source>
        <dbReference type="Proteomes" id="UP000011747"/>
    </source>
</evidence>
<evidence type="ECO:0008006" key="4">
    <source>
        <dbReference type="Google" id="ProtNLM"/>
    </source>
</evidence>
<sequence length="286" mass="31521">MRYFFMVPPMMVIVAFRKGLKTLWQEMKKKPYEWLLWSTVGFGLFYAPLCFAAAYGPGWLIAATWQITIISGSLLAPFFYETVQTARGPLKLRGHIPTRGLAMSSFILLGVAFIQFEHAARISAADAVLCIFPVMLASFAYPLGNRKMMAAVSHRLDAYQRVLGMTIASLPFWIVLSLYGAAVIGPPSLGQIIQTGWVAIFSGVIATVMFFAATDMVKGNMQKLCAVEATQSSEVLFAIIGEMIVLSAPLPSPLSWLGISFVVIGMLLHSFLSRPKKEQNNETIHV</sequence>
<dbReference type="EMBL" id="ACWF01000157">
    <property type="protein sequence ID" value="EHL73497.1"/>
    <property type="molecule type" value="Genomic_DNA"/>
</dbReference>
<dbReference type="InterPro" id="IPR032713">
    <property type="entry name" value="EmrE"/>
</dbReference>
<keyword evidence="1" id="KW-0472">Membrane</keyword>
<dbReference type="HOGENOM" id="CLU_054358_0_0_9"/>
<feature type="transmembrane region" description="Helical" evidence="1">
    <location>
        <begin position="229"/>
        <end position="248"/>
    </location>
</feature>
<feature type="transmembrane region" description="Helical" evidence="1">
    <location>
        <begin position="62"/>
        <end position="80"/>
    </location>
</feature>
<evidence type="ECO:0000256" key="1">
    <source>
        <dbReference type="SAM" id="Phobius"/>
    </source>
</evidence>
<organism evidence="2 3">
    <name type="scientific">Bacillus smithii 7_3_47FAA</name>
    <dbReference type="NCBI Taxonomy" id="665952"/>
    <lineage>
        <taxon>Bacteria</taxon>
        <taxon>Bacillati</taxon>
        <taxon>Bacillota</taxon>
        <taxon>Bacilli</taxon>
        <taxon>Bacillales</taxon>
        <taxon>Bacillaceae</taxon>
        <taxon>Bacillus</taxon>
    </lineage>
</organism>